<reference evidence="1" key="1">
    <citation type="journal article" date="1999" name="Methods Enzymol.">
        <title>High-efficiency full-length cDNA cloning.</title>
        <authorList>
            <person name="Carninci P."/>
            <person name="Hayashizaki Y."/>
        </authorList>
    </citation>
    <scope>NUCLEOTIDE SEQUENCE</scope>
    <source>
        <tissue evidence="1">Lung</tissue>
    </source>
</reference>
<dbReference type="AlphaFoldDB" id="Q3TM56"/>
<accession>Q3TM56</accession>
<reference evidence="1" key="8">
    <citation type="journal article" date="2005" name="Science">
        <title>Antisense Transcription in the Mammalian Transcriptome.</title>
        <authorList>
            <consortium name="RIKEN Genome Exploration Research Group and Genome Science Group (Genome Network Project Core Group) and the FANTOM Consortium"/>
        </authorList>
    </citation>
    <scope>NUCLEOTIDE SEQUENCE</scope>
    <source>
        <tissue evidence="1">Lung</tissue>
    </source>
</reference>
<feature type="non-terminal residue" evidence="1">
    <location>
        <position position="1"/>
    </location>
</feature>
<reference evidence="1" key="5">
    <citation type="journal article" date="2002" name="Nature">
        <title>Analysis of the mouse transcriptome based on functional annotation of 60,770 full-length cDNAs.</title>
        <authorList>
            <consortium name="The FANTOM Consortium and the RIKEN Genome Exploration Research Group Phase I and II Team"/>
        </authorList>
    </citation>
    <scope>NUCLEOTIDE SEQUENCE</scope>
    <source>
        <tissue evidence="1">Lung</tissue>
    </source>
</reference>
<evidence type="ECO:0000313" key="1">
    <source>
        <dbReference type="EMBL" id="BAE38586.1"/>
    </source>
</evidence>
<gene>
    <name evidence="2" type="primary">Zbtb26</name>
</gene>
<reference evidence="1" key="7">
    <citation type="journal article" date="2005" name="Science">
        <title>The Transcriptional Landscape of the Mammalian Genome.</title>
        <authorList>
            <consortium name="The FANTOM Consortium"/>
            <consortium name="Riken Genome Exploration Research Group and Genome Science Group (Genome Network Project Core Group)"/>
        </authorList>
    </citation>
    <scope>NUCLEOTIDE SEQUENCE</scope>
    <source>
        <tissue evidence="1">Lung</tissue>
    </source>
</reference>
<sequence length="118" mass="12581">VPLGPPLAQVACPSPFPEPRGAAAPGFARCRWRPSPRVCKFGGHPRAGLGCGVSGNGAPVGTWIGRNLPWDGSQGAGLGPQTFEPLDWPMLHPTFFPFPNLQWGISGCPRDRFLRPSI</sequence>
<reference evidence="1" key="2">
    <citation type="journal article" date="2000" name="Genome Res.">
        <title>Normalization and subtraction of cap-trapper-selected cDNAs to prepare full-length cDNA libraries for rapid discovery of new genes.</title>
        <authorList>
            <person name="Carninci P."/>
            <person name="Shibata Y."/>
            <person name="Hayatsu N."/>
            <person name="Sugahara Y."/>
            <person name="Shibata K."/>
            <person name="Itoh M."/>
            <person name="Konno H."/>
            <person name="Okazaki Y."/>
            <person name="Muramatsu M."/>
            <person name="Hayashizaki Y."/>
        </authorList>
    </citation>
    <scope>NUCLEOTIDE SEQUENCE</scope>
    <source>
        <tissue evidence="1">Lung</tissue>
    </source>
</reference>
<reference evidence="1" key="4">
    <citation type="journal article" date="2001" name="Nature">
        <title>Functional annotation of a full-length mouse cDNA collection.</title>
        <authorList>
            <consortium name="The RIKEN Genome Exploration Research Group Phase II Team and the FANTOM Consortium"/>
        </authorList>
    </citation>
    <scope>NUCLEOTIDE SEQUENCE</scope>
    <source>
        <tissue evidence="1">Lung</tissue>
    </source>
</reference>
<evidence type="ECO:0000313" key="2">
    <source>
        <dbReference type="MGI" id="MGI:2444402"/>
    </source>
</evidence>
<organism evidence="1">
    <name type="scientific">Mus musculus</name>
    <name type="common">Mouse</name>
    <dbReference type="NCBI Taxonomy" id="10090"/>
    <lineage>
        <taxon>Eukaryota</taxon>
        <taxon>Metazoa</taxon>
        <taxon>Chordata</taxon>
        <taxon>Craniata</taxon>
        <taxon>Vertebrata</taxon>
        <taxon>Euteleostomi</taxon>
        <taxon>Mammalia</taxon>
        <taxon>Eutheria</taxon>
        <taxon>Euarchontoglires</taxon>
        <taxon>Glires</taxon>
        <taxon>Rodentia</taxon>
        <taxon>Myomorpha</taxon>
        <taxon>Muroidea</taxon>
        <taxon>Muridae</taxon>
        <taxon>Murinae</taxon>
        <taxon>Mus</taxon>
        <taxon>Mus</taxon>
    </lineage>
</organism>
<dbReference type="AGR" id="MGI:2444402"/>
<protein>
    <submittedName>
        <fullName evidence="1">Uncharacterized protein</fullName>
    </submittedName>
</protein>
<reference evidence="1" key="3">
    <citation type="journal article" date="2000" name="Genome Res.">
        <title>RIKEN integrated sequence analysis (RISA) system--384-format sequencing pipeline with 384 multicapillary sequencer.</title>
        <authorList>
            <person name="Shibata K."/>
            <person name="Itoh M."/>
            <person name="Aizawa K."/>
            <person name="Nagaoka S."/>
            <person name="Sasaki N."/>
            <person name="Carninci P."/>
            <person name="Konno H."/>
            <person name="Akiyama J."/>
            <person name="Nishi K."/>
            <person name="Kitsunai T."/>
            <person name="Tashiro H."/>
            <person name="Itoh M."/>
            <person name="Sumi N."/>
            <person name="Ishii Y."/>
            <person name="Nakamura S."/>
            <person name="Hazama M."/>
            <person name="Nishine T."/>
            <person name="Harada A."/>
            <person name="Yamamoto R."/>
            <person name="Matsumoto H."/>
            <person name="Sakaguchi S."/>
            <person name="Ikegami T."/>
            <person name="Kashiwagi K."/>
            <person name="Fujiwake S."/>
            <person name="Inoue K."/>
            <person name="Togawa Y."/>
            <person name="Izawa M."/>
            <person name="Ohara E."/>
            <person name="Watahiki M."/>
            <person name="Yoneda Y."/>
            <person name="Ishikawa T."/>
            <person name="Ozawa K."/>
            <person name="Tanaka T."/>
            <person name="Matsuura S."/>
            <person name="Kawai J."/>
            <person name="Okazaki Y."/>
            <person name="Muramatsu M."/>
            <person name="Inoue Y."/>
            <person name="Kira A."/>
            <person name="Hayashizaki Y."/>
        </authorList>
    </citation>
    <scope>NUCLEOTIDE SEQUENCE</scope>
    <source>
        <tissue evidence="1">Lung</tissue>
    </source>
</reference>
<name>Q3TM56_MOUSE</name>
<dbReference type="EMBL" id="AK166126">
    <property type="protein sequence ID" value="BAE38586.1"/>
    <property type="molecule type" value="mRNA"/>
</dbReference>
<proteinExistence type="evidence at transcript level"/>
<reference evidence="1" key="6">
    <citation type="submission" date="2004-04" db="EMBL/GenBank/DDBJ databases">
        <authorList>
            <person name="Arakawa T."/>
            <person name="Carninci P."/>
            <person name="Fukuda S."/>
            <person name="Hashizume W."/>
            <person name="Hayashida K."/>
            <person name="Hori F."/>
            <person name="Iida J."/>
            <person name="Imamura K."/>
            <person name="Imotani K."/>
            <person name="Itoh M."/>
            <person name="Kanagawa S."/>
            <person name="Kawai J."/>
            <person name="Kojima M."/>
            <person name="Konno H."/>
            <person name="Murata M."/>
            <person name="Nakamura M."/>
            <person name="Ninomiya N."/>
            <person name="Nishiyori H."/>
            <person name="Nomura K."/>
            <person name="Ohno M."/>
            <person name="Sakazume N."/>
            <person name="Sano H."/>
            <person name="Sasaki D."/>
            <person name="Shibata K."/>
            <person name="Shiraki T."/>
            <person name="Tagami M."/>
            <person name="Tagami Y."/>
            <person name="Waki K."/>
            <person name="Watahiki A."/>
            <person name="Muramatsu M."/>
            <person name="Hayashizaki Y."/>
        </authorList>
    </citation>
    <scope>NUCLEOTIDE SEQUENCE</scope>
    <source>
        <tissue evidence="1">Lung</tissue>
    </source>
</reference>
<dbReference type="MGI" id="MGI:2444402">
    <property type="gene designation" value="Zbtb26"/>
</dbReference>